<keyword evidence="2" id="KW-1185">Reference proteome</keyword>
<dbReference type="EMBL" id="JBHUMD010000007">
    <property type="protein sequence ID" value="MFD2601508.1"/>
    <property type="molecule type" value="Genomic_DNA"/>
</dbReference>
<proteinExistence type="predicted"/>
<organism evidence="1 2">
    <name type="scientific">Flavobacterium suzhouense</name>
    <dbReference type="NCBI Taxonomy" id="1529638"/>
    <lineage>
        <taxon>Bacteria</taxon>
        <taxon>Pseudomonadati</taxon>
        <taxon>Bacteroidota</taxon>
        <taxon>Flavobacteriia</taxon>
        <taxon>Flavobacteriales</taxon>
        <taxon>Flavobacteriaceae</taxon>
        <taxon>Flavobacterium</taxon>
    </lineage>
</organism>
<name>A0ABW5NTX4_9FLAO</name>
<gene>
    <name evidence="1" type="ORF">ACFSR3_05525</name>
</gene>
<evidence type="ECO:0000313" key="1">
    <source>
        <dbReference type="EMBL" id="MFD2601508.1"/>
    </source>
</evidence>
<sequence length="49" mass="4901">MPSVAVVRSIAPVAASTVRVDELNDPPLVNRASSVGSSVAAELIQLGVG</sequence>
<protein>
    <submittedName>
        <fullName evidence="1">Uncharacterized protein</fullName>
    </submittedName>
</protein>
<accession>A0ABW5NTX4</accession>
<reference evidence="2" key="1">
    <citation type="journal article" date="2019" name="Int. J. Syst. Evol. Microbiol.">
        <title>The Global Catalogue of Microorganisms (GCM) 10K type strain sequencing project: providing services to taxonomists for standard genome sequencing and annotation.</title>
        <authorList>
            <consortium name="The Broad Institute Genomics Platform"/>
            <consortium name="The Broad Institute Genome Sequencing Center for Infectious Disease"/>
            <person name="Wu L."/>
            <person name="Ma J."/>
        </authorList>
    </citation>
    <scope>NUCLEOTIDE SEQUENCE [LARGE SCALE GENOMIC DNA]</scope>
    <source>
        <strain evidence="2">KCTC 42107</strain>
    </source>
</reference>
<comment type="caution">
    <text evidence="1">The sequence shown here is derived from an EMBL/GenBank/DDBJ whole genome shotgun (WGS) entry which is preliminary data.</text>
</comment>
<dbReference type="Proteomes" id="UP001597480">
    <property type="component" value="Unassembled WGS sequence"/>
</dbReference>
<evidence type="ECO:0000313" key="2">
    <source>
        <dbReference type="Proteomes" id="UP001597480"/>
    </source>
</evidence>